<feature type="region of interest" description="Disordered" evidence="1">
    <location>
        <begin position="187"/>
        <end position="250"/>
    </location>
</feature>
<feature type="compositionally biased region" description="Polar residues" evidence="1">
    <location>
        <begin position="92"/>
        <end position="122"/>
    </location>
</feature>
<feature type="region of interest" description="Disordered" evidence="1">
    <location>
        <begin position="92"/>
        <end position="140"/>
    </location>
</feature>
<feature type="region of interest" description="Disordered" evidence="1">
    <location>
        <begin position="527"/>
        <end position="568"/>
    </location>
</feature>
<keyword evidence="3" id="KW-1185">Reference proteome</keyword>
<evidence type="ECO:0000313" key="3">
    <source>
        <dbReference type="Proteomes" id="UP000821853"/>
    </source>
</evidence>
<feature type="region of interest" description="Disordered" evidence="1">
    <location>
        <begin position="271"/>
        <end position="297"/>
    </location>
</feature>
<sequence length="593" mass="65213">MVRSTVRREDADTPQVKCDNCNRWVYLDETGYKTLREARAADGFMCTLCVSDATSAAKLDALETETMKLRELITRLQEQILVLNTQLARSGVISEQRSSGPELQSSRPSESTSALVPSSPSECAQEIALESQQQPPRRAEPTVLPIQALGAGSSTQDESGINNLSNVADKPLATAPEVTSFRDANLDAAPNSSEDEPPRKHLEERTPARKPDIQKSAAHESSGTSPDEVAFGTGQGDTQLNASSKNNLRQNSQEKLPNALDVEESCDLGHAQLKGTRGKTHRKLRRNEKNKASQWNTPERISGGAQALTIAGKNPDKPQVANDQHGHQNARGCPPQSRQREVVMAGDKNVSLLAETLMAETGSRGTFEFLYGAKTTMADAVRYATDFEKKAPSTQRQYILHAGIHDVLQGTSEGITDILSREWSGRRGQLTVCSIPEITSRGGEVRAAIVLANAKLKKWCRKTGQRFIDMNKIELPIGYGKDGFHYSEDSTRLISRLIGQSLVRFLDRGGPPRLGKPKPLTRMLSKEGQLPVQHGHKRGDPKQGTGVMHHTQKRPVNKNQQRRKSGTNQHQMELVQLIAQSLESILAKKWPTQ</sequence>
<protein>
    <submittedName>
        <fullName evidence="2">Uncharacterized protein</fullName>
    </submittedName>
</protein>
<evidence type="ECO:0000256" key="1">
    <source>
        <dbReference type="SAM" id="MobiDB-lite"/>
    </source>
</evidence>
<comment type="caution">
    <text evidence="2">The sequence shown here is derived from an EMBL/GenBank/DDBJ whole genome shotgun (WGS) entry which is preliminary data.</text>
</comment>
<feature type="compositionally biased region" description="Polar residues" evidence="1">
    <location>
        <begin position="236"/>
        <end position="250"/>
    </location>
</feature>
<dbReference type="Proteomes" id="UP000821853">
    <property type="component" value="Chromosome 2"/>
</dbReference>
<reference evidence="2 3" key="1">
    <citation type="journal article" date="2020" name="Cell">
        <title>Large-Scale Comparative Analyses of Tick Genomes Elucidate Their Genetic Diversity and Vector Capacities.</title>
        <authorList>
            <consortium name="Tick Genome and Microbiome Consortium (TIGMIC)"/>
            <person name="Jia N."/>
            <person name="Wang J."/>
            <person name="Shi W."/>
            <person name="Du L."/>
            <person name="Sun Y."/>
            <person name="Zhan W."/>
            <person name="Jiang J.F."/>
            <person name="Wang Q."/>
            <person name="Zhang B."/>
            <person name="Ji P."/>
            <person name="Bell-Sakyi L."/>
            <person name="Cui X.M."/>
            <person name="Yuan T.T."/>
            <person name="Jiang B.G."/>
            <person name="Yang W.F."/>
            <person name="Lam T.T."/>
            <person name="Chang Q.C."/>
            <person name="Ding S.J."/>
            <person name="Wang X.J."/>
            <person name="Zhu J.G."/>
            <person name="Ruan X.D."/>
            <person name="Zhao L."/>
            <person name="Wei J.T."/>
            <person name="Ye R.Z."/>
            <person name="Que T.C."/>
            <person name="Du C.H."/>
            <person name="Zhou Y.H."/>
            <person name="Cheng J.X."/>
            <person name="Dai P.F."/>
            <person name="Guo W.B."/>
            <person name="Han X.H."/>
            <person name="Huang E.J."/>
            <person name="Li L.F."/>
            <person name="Wei W."/>
            <person name="Gao Y.C."/>
            <person name="Liu J.Z."/>
            <person name="Shao H.Z."/>
            <person name="Wang X."/>
            <person name="Wang C.C."/>
            <person name="Yang T.C."/>
            <person name="Huo Q.B."/>
            <person name="Li W."/>
            <person name="Chen H.Y."/>
            <person name="Chen S.E."/>
            <person name="Zhou L.G."/>
            <person name="Ni X.B."/>
            <person name="Tian J.H."/>
            <person name="Sheng Y."/>
            <person name="Liu T."/>
            <person name="Pan Y.S."/>
            <person name="Xia L.Y."/>
            <person name="Li J."/>
            <person name="Zhao F."/>
            <person name="Cao W.C."/>
        </authorList>
    </citation>
    <scope>NUCLEOTIDE SEQUENCE [LARGE SCALE GENOMIC DNA]</scope>
    <source>
        <strain evidence="2">HaeL-2018</strain>
    </source>
</reference>
<feature type="compositionally biased region" description="Basic and acidic residues" evidence="1">
    <location>
        <begin position="196"/>
        <end position="213"/>
    </location>
</feature>
<dbReference type="AlphaFoldDB" id="A0A9J6FYR1"/>
<feature type="region of interest" description="Disordered" evidence="1">
    <location>
        <begin position="314"/>
        <end position="337"/>
    </location>
</feature>
<dbReference type="SUPFAM" id="SSF52266">
    <property type="entry name" value="SGNH hydrolase"/>
    <property type="match status" value="1"/>
</dbReference>
<feature type="compositionally biased region" description="Basic residues" evidence="1">
    <location>
        <begin position="550"/>
        <end position="565"/>
    </location>
</feature>
<dbReference type="EMBL" id="JABSTR010000004">
    <property type="protein sequence ID" value="KAH9367140.1"/>
    <property type="molecule type" value="Genomic_DNA"/>
</dbReference>
<evidence type="ECO:0000313" key="2">
    <source>
        <dbReference type="EMBL" id="KAH9367140.1"/>
    </source>
</evidence>
<proteinExistence type="predicted"/>
<gene>
    <name evidence="2" type="ORF">HPB48_010998</name>
</gene>
<accession>A0A9J6FYR1</accession>
<feature type="compositionally biased region" description="Basic residues" evidence="1">
    <location>
        <begin position="276"/>
        <end position="288"/>
    </location>
</feature>
<name>A0A9J6FYR1_HAELO</name>
<organism evidence="2 3">
    <name type="scientific">Haemaphysalis longicornis</name>
    <name type="common">Bush tick</name>
    <dbReference type="NCBI Taxonomy" id="44386"/>
    <lineage>
        <taxon>Eukaryota</taxon>
        <taxon>Metazoa</taxon>
        <taxon>Ecdysozoa</taxon>
        <taxon>Arthropoda</taxon>
        <taxon>Chelicerata</taxon>
        <taxon>Arachnida</taxon>
        <taxon>Acari</taxon>
        <taxon>Parasitiformes</taxon>
        <taxon>Ixodida</taxon>
        <taxon>Ixodoidea</taxon>
        <taxon>Ixodidae</taxon>
        <taxon>Haemaphysalinae</taxon>
        <taxon>Haemaphysalis</taxon>
    </lineage>
</organism>
<dbReference type="VEuPathDB" id="VectorBase:HLOH_057750"/>